<feature type="domain" description="Solute-binding protein family 3/N-terminal" evidence="3">
    <location>
        <begin position="73"/>
        <end position="306"/>
    </location>
</feature>
<feature type="chain" id="PRO_5047294644" evidence="2">
    <location>
        <begin position="25"/>
        <end position="325"/>
    </location>
</feature>
<dbReference type="RefSeq" id="WP_269608117.1">
    <property type="nucleotide sequence ID" value="NZ_JAPWIJ010000013.1"/>
</dbReference>
<dbReference type="PANTHER" id="PTHR35936:SF17">
    <property type="entry name" value="ARGININE-BINDING EXTRACELLULAR PROTEIN ARTP"/>
    <property type="match status" value="1"/>
</dbReference>
<name>A0ABT4MPM6_9NOCA</name>
<dbReference type="Pfam" id="PF00497">
    <property type="entry name" value="SBP_bac_3"/>
    <property type="match status" value="1"/>
</dbReference>
<sequence>MSKPSRRLTVVAAALAIVALTATACSDPEAESQVVTEDGQSFDLTPEQTERVRVDKVDEIAAKVPQAIRDRGTLIVTGAGGTAPPLRFYATDDTTIVGSEVDFSYLVGDILGLDVDLQVADWSQNFVKIDSGENDVFISNVTVTEERKDKYDFATYRLDNLAFETQKDTDWKVEKRQDIAGKKIGVGSGTNQEQLLVDWNEANVAEGLAPAELAYYQNTSDYYLALGSKRIDGYLGPNPSAIYHAATSGESKVVGTFSGAGDALQGEIAVLTKKDNGLIEAIREALQHAIDDGSYQRVIDRWGLQSEAVSESVINPPGLPRKPAA</sequence>
<protein>
    <submittedName>
        <fullName evidence="4">ABC transporter substrate-binding protein</fullName>
    </submittedName>
</protein>
<keyword evidence="5" id="KW-1185">Reference proteome</keyword>
<dbReference type="Proteomes" id="UP001081071">
    <property type="component" value="Unassembled WGS sequence"/>
</dbReference>
<dbReference type="CDD" id="cd01004">
    <property type="entry name" value="PBP2_MidA_like"/>
    <property type="match status" value="1"/>
</dbReference>
<dbReference type="InterPro" id="IPR001638">
    <property type="entry name" value="Solute-binding_3/MltF_N"/>
</dbReference>
<dbReference type="SMART" id="SM00062">
    <property type="entry name" value="PBPb"/>
    <property type="match status" value="1"/>
</dbReference>
<accession>A0ABT4MPM6</accession>
<comment type="caution">
    <text evidence="4">The sequence shown here is derived from an EMBL/GenBank/DDBJ whole genome shotgun (WGS) entry which is preliminary data.</text>
</comment>
<gene>
    <name evidence="4" type="ORF">O4220_24325</name>
</gene>
<dbReference type="Gene3D" id="3.40.190.10">
    <property type="entry name" value="Periplasmic binding protein-like II"/>
    <property type="match status" value="2"/>
</dbReference>
<dbReference type="PANTHER" id="PTHR35936">
    <property type="entry name" value="MEMBRANE-BOUND LYTIC MUREIN TRANSGLYCOSYLASE F"/>
    <property type="match status" value="1"/>
</dbReference>
<evidence type="ECO:0000313" key="5">
    <source>
        <dbReference type="Proteomes" id="UP001081071"/>
    </source>
</evidence>
<dbReference type="SUPFAM" id="SSF53850">
    <property type="entry name" value="Periplasmic binding protein-like II"/>
    <property type="match status" value="1"/>
</dbReference>
<keyword evidence="1 2" id="KW-0732">Signal</keyword>
<evidence type="ECO:0000256" key="1">
    <source>
        <dbReference type="ARBA" id="ARBA00022729"/>
    </source>
</evidence>
<proteinExistence type="predicted"/>
<dbReference type="PROSITE" id="PS51257">
    <property type="entry name" value="PROKAR_LIPOPROTEIN"/>
    <property type="match status" value="1"/>
</dbReference>
<reference evidence="4" key="1">
    <citation type="submission" date="2022-12" db="EMBL/GenBank/DDBJ databases">
        <authorList>
            <person name="Krivoruchko A.V."/>
            <person name="Elkin A."/>
        </authorList>
    </citation>
    <scope>NUCLEOTIDE SEQUENCE</scope>
    <source>
        <strain evidence="4">IEGM 1391</strain>
    </source>
</reference>
<evidence type="ECO:0000259" key="3">
    <source>
        <dbReference type="SMART" id="SM00062"/>
    </source>
</evidence>
<evidence type="ECO:0000313" key="4">
    <source>
        <dbReference type="EMBL" id="MCZ4521656.1"/>
    </source>
</evidence>
<dbReference type="EMBL" id="JAPWIJ010000013">
    <property type="protein sequence ID" value="MCZ4521656.1"/>
    <property type="molecule type" value="Genomic_DNA"/>
</dbReference>
<feature type="signal peptide" evidence="2">
    <location>
        <begin position="1"/>
        <end position="24"/>
    </location>
</feature>
<evidence type="ECO:0000256" key="2">
    <source>
        <dbReference type="SAM" id="SignalP"/>
    </source>
</evidence>
<organism evidence="4 5">
    <name type="scientific">Rhodococcus ruber</name>
    <dbReference type="NCBI Taxonomy" id="1830"/>
    <lineage>
        <taxon>Bacteria</taxon>
        <taxon>Bacillati</taxon>
        <taxon>Actinomycetota</taxon>
        <taxon>Actinomycetes</taxon>
        <taxon>Mycobacteriales</taxon>
        <taxon>Nocardiaceae</taxon>
        <taxon>Rhodococcus</taxon>
    </lineage>
</organism>